<dbReference type="InterPro" id="IPR023529">
    <property type="entry name" value="ProQ"/>
</dbReference>
<dbReference type="GO" id="GO:0005829">
    <property type="term" value="C:cytosol"/>
    <property type="evidence" value="ECO:0007669"/>
    <property type="project" value="TreeGrafter"/>
</dbReference>
<feature type="compositionally biased region" description="Polar residues" evidence="5">
    <location>
        <begin position="116"/>
        <end position="135"/>
    </location>
</feature>
<feature type="region of interest" description="Disordered" evidence="5">
    <location>
        <begin position="231"/>
        <end position="301"/>
    </location>
</feature>
<evidence type="ECO:0000256" key="2">
    <source>
        <dbReference type="ARBA" id="ARBA00022884"/>
    </source>
</evidence>
<dbReference type="SMART" id="SM00945">
    <property type="entry name" value="ProQ"/>
    <property type="match status" value="1"/>
</dbReference>
<dbReference type="KEGG" id="paur:FGL86_09135"/>
<protein>
    <recommendedName>
        <fullName evidence="6">ProQ/FinO domain-containing protein</fullName>
    </recommendedName>
</protein>
<organism evidence="7 8">
    <name type="scientific">Pistricoccus aurantiacus</name>
    <dbReference type="NCBI Taxonomy" id="1883414"/>
    <lineage>
        <taxon>Bacteria</taxon>
        <taxon>Pseudomonadati</taxon>
        <taxon>Pseudomonadota</taxon>
        <taxon>Gammaproteobacteria</taxon>
        <taxon>Oceanospirillales</taxon>
        <taxon>Halomonadaceae</taxon>
        <taxon>Pistricoccus</taxon>
    </lineage>
</organism>
<sequence>MNALFTSLERHARDRSLELLEARRRIARLEARNQELERHSRELLAQMTQLAEQARTTRASLAPARSKGFAALMERRPRRDLPSETSSAPETTTEDKATSVDESQAAAPVAPLAEPTPQSQPEAMTPETATQDAPSPQALLSQWYRRYTQTFFKGHTRPLKIGIHEELLAREPWPEKLVRRALACYVHLPRYLKAVREGAERVGLDGEAAGLVGAGEAEHARKKLEELRAKRNDAQKAAKQTDAAPARAAKSEPAAQQHEPVGATKKSRHRTRRQTSKPEAKPPEPQSFEQKLSALIAKHQK</sequence>
<dbReference type="InterPro" id="IPR036442">
    <property type="entry name" value="ProQ/FinO_sf"/>
</dbReference>
<reference evidence="7 8" key="1">
    <citation type="submission" date="2019-06" db="EMBL/GenBank/DDBJ databases">
        <title>Genome analyses of bacteria isolated from kimchi.</title>
        <authorList>
            <person name="Lee S."/>
            <person name="Ahn S."/>
            <person name="Roh S."/>
        </authorList>
    </citation>
    <scope>NUCLEOTIDE SEQUENCE [LARGE SCALE GENOMIC DNA]</scope>
    <source>
        <strain evidence="7 8">CBA4606</strain>
    </source>
</reference>
<dbReference type="PANTHER" id="PTHR38106:SF1">
    <property type="entry name" value="RNA CHAPERONE PROQ"/>
    <property type="match status" value="1"/>
</dbReference>
<name>A0A5B8T1K4_9GAMM</name>
<dbReference type="Proteomes" id="UP000321272">
    <property type="component" value="Chromosome"/>
</dbReference>
<keyword evidence="3" id="KW-0143">Chaperone</keyword>
<dbReference type="OrthoDB" id="8421419at2"/>
<dbReference type="Pfam" id="PF04352">
    <property type="entry name" value="ProQ"/>
    <property type="match status" value="1"/>
</dbReference>
<evidence type="ECO:0000256" key="1">
    <source>
        <dbReference type="ARBA" id="ARBA00022490"/>
    </source>
</evidence>
<evidence type="ECO:0000256" key="3">
    <source>
        <dbReference type="ARBA" id="ARBA00023186"/>
    </source>
</evidence>
<keyword evidence="1" id="KW-0963">Cytoplasm</keyword>
<dbReference type="SUPFAM" id="SSF48657">
    <property type="entry name" value="FinO-like"/>
    <property type="match status" value="1"/>
</dbReference>
<feature type="compositionally biased region" description="Basic residues" evidence="5">
    <location>
        <begin position="265"/>
        <end position="275"/>
    </location>
</feature>
<gene>
    <name evidence="7" type="ORF">FGL86_09135</name>
</gene>
<keyword evidence="8" id="KW-1185">Reference proteome</keyword>
<feature type="compositionally biased region" description="Basic and acidic residues" evidence="5">
    <location>
        <begin position="73"/>
        <end position="82"/>
    </location>
</feature>
<keyword evidence="4" id="KW-0175">Coiled coil</keyword>
<dbReference type="EMBL" id="CP042382">
    <property type="protein sequence ID" value="QEA40880.1"/>
    <property type="molecule type" value="Genomic_DNA"/>
</dbReference>
<evidence type="ECO:0000313" key="7">
    <source>
        <dbReference type="EMBL" id="QEA40880.1"/>
    </source>
</evidence>
<feature type="domain" description="ProQ/FinO" evidence="6">
    <location>
        <begin position="131"/>
        <end position="240"/>
    </location>
</feature>
<feature type="compositionally biased region" description="Low complexity" evidence="5">
    <location>
        <begin position="237"/>
        <end position="255"/>
    </location>
</feature>
<evidence type="ECO:0000256" key="5">
    <source>
        <dbReference type="SAM" id="MobiDB-lite"/>
    </source>
</evidence>
<accession>A0A5B8T1K4</accession>
<dbReference type="Gene3D" id="1.10.1710.10">
    <property type="entry name" value="ProQ/FinO domain"/>
    <property type="match status" value="1"/>
</dbReference>
<evidence type="ECO:0000259" key="6">
    <source>
        <dbReference type="SMART" id="SM00945"/>
    </source>
</evidence>
<dbReference type="PANTHER" id="PTHR38106">
    <property type="entry name" value="RNA CHAPERONE PROQ"/>
    <property type="match status" value="1"/>
</dbReference>
<evidence type="ECO:0000313" key="8">
    <source>
        <dbReference type="Proteomes" id="UP000321272"/>
    </source>
</evidence>
<dbReference type="GO" id="GO:0033592">
    <property type="term" value="F:RNA strand annealing activity"/>
    <property type="evidence" value="ECO:0007669"/>
    <property type="project" value="InterPro"/>
</dbReference>
<dbReference type="GO" id="GO:0010608">
    <property type="term" value="P:post-transcriptional regulation of gene expression"/>
    <property type="evidence" value="ECO:0007669"/>
    <property type="project" value="InterPro"/>
</dbReference>
<dbReference type="AlphaFoldDB" id="A0A5B8T1K4"/>
<dbReference type="InterPro" id="IPR016103">
    <property type="entry name" value="ProQ/FinO"/>
</dbReference>
<feature type="region of interest" description="Disordered" evidence="5">
    <location>
        <begin position="54"/>
        <end position="135"/>
    </location>
</feature>
<feature type="coiled-coil region" evidence="4">
    <location>
        <begin position="12"/>
        <end position="53"/>
    </location>
</feature>
<proteinExistence type="predicted"/>
<keyword evidence="2" id="KW-0694">RNA-binding</keyword>
<evidence type="ECO:0000256" key="4">
    <source>
        <dbReference type="SAM" id="Coils"/>
    </source>
</evidence>
<dbReference type="GO" id="GO:0034057">
    <property type="term" value="F:RNA strand-exchange activity"/>
    <property type="evidence" value="ECO:0007669"/>
    <property type="project" value="InterPro"/>
</dbReference>